<dbReference type="RefSeq" id="WP_050429356.1">
    <property type="nucleotide sequence ID" value="NZ_CP012159.1"/>
</dbReference>
<dbReference type="InterPro" id="IPR035595">
    <property type="entry name" value="UDP_glycos_trans_CS"/>
</dbReference>
<protein>
    <submittedName>
        <fullName evidence="3">Glycosyl transferase</fullName>
        <ecNumber evidence="3">2.4.1.-</ecNumber>
    </submittedName>
</protein>
<name>A0A0K1E8K5_CHOCO</name>
<dbReference type="GO" id="GO:0016758">
    <property type="term" value="F:hexosyltransferase activity"/>
    <property type="evidence" value="ECO:0007669"/>
    <property type="project" value="UniProtKB-ARBA"/>
</dbReference>
<keyword evidence="4" id="KW-1185">Reference proteome</keyword>
<dbReference type="InterPro" id="IPR010610">
    <property type="entry name" value="EryCIII-like_C"/>
</dbReference>
<accession>A0A0K1E8K5</accession>
<dbReference type="GO" id="GO:0008194">
    <property type="term" value="F:UDP-glycosyltransferase activity"/>
    <property type="evidence" value="ECO:0007669"/>
    <property type="project" value="InterPro"/>
</dbReference>
<evidence type="ECO:0000313" key="3">
    <source>
        <dbReference type="EMBL" id="AKT36913.1"/>
    </source>
</evidence>
<organism evidence="3 4">
    <name type="scientific">Chondromyces crocatus</name>
    <dbReference type="NCBI Taxonomy" id="52"/>
    <lineage>
        <taxon>Bacteria</taxon>
        <taxon>Pseudomonadati</taxon>
        <taxon>Myxococcota</taxon>
        <taxon>Polyangia</taxon>
        <taxon>Polyangiales</taxon>
        <taxon>Polyangiaceae</taxon>
        <taxon>Chondromyces</taxon>
    </lineage>
</organism>
<evidence type="ECO:0000256" key="1">
    <source>
        <dbReference type="ARBA" id="ARBA00022679"/>
    </source>
</evidence>
<sequence>MARFLFVVPPFVGHLNPAASVAAALETEGHAVAWVAHPRTAAAVLPEGARIFPLDDDRADTCLLVAMDKALGATVAEDIRICWEEIFFPLARETIPVVEQAVQAFAPDVLVVDQQAHGGALVARKRGLPWASLATMPAGLTQPFLGLPELSDWYPTQLAALDREAGLSPVAVPDLSPHGVIVFSSQALVNQPAPTHVHFVGPALTHRAESAPFPFEALRPGKRVLVTLGTLNFDVSEPFYRLVTETFDGDDLQLVLVAPSDQLPRVPSNMLTRPFVPQLRLLTEMHAVVCHAGHNTTCEALALGLPLVVVPLRSDQPVVAQQVVDAGAGIRLDFHDLDPGALRTAVHRVLSEPSFREAAQRIQASFREGGGAPRAAQLLVDLARPPNSAR</sequence>
<proteinExistence type="predicted"/>
<keyword evidence="1 3" id="KW-0808">Transferase</keyword>
<dbReference type="PANTHER" id="PTHR48050">
    <property type="entry name" value="STEROL 3-BETA-GLUCOSYLTRANSFERASE"/>
    <property type="match status" value="1"/>
</dbReference>
<dbReference type="Proteomes" id="UP000067626">
    <property type="component" value="Chromosome"/>
</dbReference>
<dbReference type="Pfam" id="PF06722">
    <property type="entry name" value="EryCIII-like_C"/>
    <property type="match status" value="1"/>
</dbReference>
<dbReference type="FunFam" id="3.40.50.2000:FF:000072">
    <property type="entry name" value="Glycosyl transferase"/>
    <property type="match status" value="1"/>
</dbReference>
<evidence type="ECO:0000259" key="2">
    <source>
        <dbReference type="Pfam" id="PF06722"/>
    </source>
</evidence>
<feature type="domain" description="Erythromycin biosynthesis protein CIII-like C-terminal" evidence="2">
    <location>
        <begin position="261"/>
        <end position="364"/>
    </location>
</feature>
<dbReference type="SUPFAM" id="SSF53756">
    <property type="entry name" value="UDP-Glycosyltransferase/glycogen phosphorylase"/>
    <property type="match status" value="1"/>
</dbReference>
<dbReference type="PROSITE" id="PS00375">
    <property type="entry name" value="UDPGT"/>
    <property type="match status" value="1"/>
</dbReference>
<dbReference type="EMBL" id="CP012159">
    <property type="protein sequence ID" value="AKT36913.1"/>
    <property type="molecule type" value="Genomic_DNA"/>
</dbReference>
<evidence type="ECO:0000313" key="4">
    <source>
        <dbReference type="Proteomes" id="UP000067626"/>
    </source>
</evidence>
<dbReference type="PANTHER" id="PTHR48050:SF13">
    <property type="entry name" value="STEROL 3-BETA-GLUCOSYLTRANSFERASE UGT80A2"/>
    <property type="match status" value="1"/>
</dbReference>
<dbReference type="InterPro" id="IPR050426">
    <property type="entry name" value="Glycosyltransferase_28"/>
</dbReference>
<dbReference type="KEGG" id="ccro:CMC5_010340"/>
<dbReference type="OrthoDB" id="9805366at2"/>
<dbReference type="AlphaFoldDB" id="A0A0K1E8K5"/>
<dbReference type="STRING" id="52.CMC5_010340"/>
<gene>
    <name evidence="3" type="ORF">CMC5_010340</name>
</gene>
<dbReference type="Gene3D" id="3.40.50.2000">
    <property type="entry name" value="Glycogen Phosphorylase B"/>
    <property type="match status" value="2"/>
</dbReference>
<dbReference type="GO" id="GO:0017000">
    <property type="term" value="P:antibiotic biosynthetic process"/>
    <property type="evidence" value="ECO:0007669"/>
    <property type="project" value="UniProtKB-ARBA"/>
</dbReference>
<keyword evidence="3" id="KW-0328">Glycosyltransferase</keyword>
<reference evidence="3 4" key="1">
    <citation type="submission" date="2015-07" db="EMBL/GenBank/DDBJ databases">
        <title>Genome analysis of myxobacterium Chondromyces crocatus Cm c5 reveals a high potential for natural compound synthesis and the genetic basis for the loss of fruiting body formation.</title>
        <authorList>
            <person name="Zaburannyi N."/>
            <person name="Bunk B."/>
            <person name="Maier J."/>
            <person name="Overmann J."/>
            <person name="Mueller R."/>
        </authorList>
    </citation>
    <scope>NUCLEOTIDE SEQUENCE [LARGE SCALE GENOMIC DNA]</scope>
    <source>
        <strain evidence="3 4">Cm c5</strain>
    </source>
</reference>
<dbReference type="EC" id="2.4.1.-" evidence="3"/>
<dbReference type="PATRIC" id="fig|52.7.peg.1108"/>
<dbReference type="CDD" id="cd03784">
    <property type="entry name" value="GT1_Gtf-like"/>
    <property type="match status" value="1"/>
</dbReference>
<dbReference type="InterPro" id="IPR002213">
    <property type="entry name" value="UDP_glucos_trans"/>
</dbReference>